<dbReference type="SUPFAM" id="SSF53300">
    <property type="entry name" value="vWA-like"/>
    <property type="match status" value="2"/>
</dbReference>
<dbReference type="STRING" id="32473.ENSXCOP00000026981"/>
<dbReference type="InterPro" id="IPR002035">
    <property type="entry name" value="VWF_A"/>
</dbReference>
<accession>A0A3B5MU08</accession>
<protein>
    <recommendedName>
        <fullName evidence="9">Matrilin-1</fullName>
    </recommendedName>
    <alternativeName>
        <fullName evidence="10">Cartilage matrix protein</fullName>
    </alternativeName>
</protein>
<keyword evidence="13" id="KW-1185">Reference proteome</keyword>
<dbReference type="AlphaFoldDB" id="A0A3B5MU08"/>
<dbReference type="FunFam" id="2.10.25.10:FF:000408">
    <property type="entry name" value="Cartilage matrix protein"/>
    <property type="match status" value="1"/>
</dbReference>
<dbReference type="PANTHER" id="PTHR24020">
    <property type="entry name" value="COLLAGEN ALPHA"/>
    <property type="match status" value="1"/>
</dbReference>
<dbReference type="SUPFAM" id="SSF58002">
    <property type="entry name" value="Chicken cartilage matrix protein"/>
    <property type="match status" value="1"/>
</dbReference>
<dbReference type="InterPro" id="IPR036337">
    <property type="entry name" value="Matrilin_CC_sf"/>
</dbReference>
<dbReference type="FunFam" id="3.40.50.410:FF:000004">
    <property type="entry name" value="collagen alpha-6(VI) chain"/>
    <property type="match status" value="1"/>
</dbReference>
<dbReference type="InterPro" id="IPR001881">
    <property type="entry name" value="EGF-like_Ca-bd_dom"/>
</dbReference>
<sequence length="467" mass="51579">GLYLFSAGLCKTRPTDLVFIIDSSRSVRPSEFEQVKVFLTNVIDGLNVGPNTTRVGVVNYASRVKNEVFLKTHRTKTALVKAVSKIEPLSTGTMTGLAIQFALNVAFSEAEGARPKSPDVSKVAIIVTDGRPQDNVKEVAQRARDAGIEIFAIGVGRVDMTTLKQMASEPLDDHVDYVESYSVIEKLTKKFQEVFCVSDLCATGDHDCQQVCISTPGSYKCACKDGFTLMDDGRTCSACGNAAIDTVFVIDGSKSVRPENFELVKKWINQIIDKLDVSDKNTHVGLVQYSSTVRTEFPLGRFNNKKDLKEAVKKMDYMERGTMTGMALRHMVDSVFNIAQGARPGVQKVAIVFTDGRSQDYIGDAAKKAKELGLKMYAVGVGNALESELKQIASDPIGEHYFYTADFKAMSQIAKKLQINVYEDPCECDTLVKFQKKVEDALQALNKKYILYESMSKRIALLENKIV</sequence>
<dbReference type="Pfam" id="PF00092">
    <property type="entry name" value="VWA"/>
    <property type="match status" value="2"/>
</dbReference>
<dbReference type="PROSITE" id="PS01186">
    <property type="entry name" value="EGF_2"/>
    <property type="match status" value="1"/>
</dbReference>
<dbReference type="PROSITE" id="PS50234">
    <property type="entry name" value="VWFA"/>
    <property type="match status" value="2"/>
</dbReference>
<dbReference type="InterPro" id="IPR019466">
    <property type="entry name" value="Matrilin_CC_trimer"/>
</dbReference>
<dbReference type="SMART" id="SM00181">
    <property type="entry name" value="EGF"/>
    <property type="match status" value="1"/>
</dbReference>
<evidence type="ECO:0000256" key="6">
    <source>
        <dbReference type="ARBA" id="ARBA00023157"/>
    </source>
</evidence>
<evidence type="ECO:0000256" key="1">
    <source>
        <dbReference type="ARBA" id="ARBA00004613"/>
    </source>
</evidence>
<evidence type="ECO:0000256" key="2">
    <source>
        <dbReference type="ARBA" id="ARBA00022525"/>
    </source>
</evidence>
<dbReference type="GO" id="GO:0031012">
    <property type="term" value="C:extracellular matrix"/>
    <property type="evidence" value="ECO:0007669"/>
    <property type="project" value="UniProtKB-ARBA"/>
</dbReference>
<dbReference type="CDD" id="cd01475">
    <property type="entry name" value="vWA_Matrilin"/>
    <property type="match status" value="1"/>
</dbReference>
<dbReference type="InterPro" id="IPR050525">
    <property type="entry name" value="ECM_Assembly_Org"/>
</dbReference>
<feature type="domain" description="VWFA" evidence="11">
    <location>
        <begin position="245"/>
        <end position="417"/>
    </location>
</feature>
<comment type="function">
    <text evidence="8">A major component of the extracellular matrix of non-articular cartilage. Binds to type 2 collagens and forms long concatenated protein networks as part of the extracellular matrix. Required for the network-like organization and bundling of collagen fibrils surrounding chondrocytes in the zones of maturation and hypertrophy. Required for mechanotransduction and adaption to mechanical loading in cartilage chondrocytes, resulting in an increase in expression of the extracellular matrix components ACAN and COL2A1. Acts as a moderator of angiogenesis in response to injury.</text>
</comment>
<dbReference type="PRINTS" id="PR00453">
    <property type="entry name" value="VWFADOMAIN"/>
</dbReference>
<reference evidence="12" key="1">
    <citation type="submission" date="2025-08" db="UniProtKB">
        <authorList>
            <consortium name="Ensembl"/>
        </authorList>
    </citation>
    <scope>IDENTIFICATION</scope>
</reference>
<name>A0A3B5MU08_9TELE</name>
<dbReference type="Gene3D" id="1.20.5.30">
    <property type="match status" value="1"/>
</dbReference>
<keyword evidence="4" id="KW-0732">Signal</keyword>
<dbReference type="Gene3D" id="2.10.25.10">
    <property type="entry name" value="Laminin"/>
    <property type="match status" value="1"/>
</dbReference>
<dbReference type="InterPro" id="IPR000742">
    <property type="entry name" value="EGF"/>
</dbReference>
<dbReference type="Pfam" id="PF10393">
    <property type="entry name" value="Matrilin_ccoil"/>
    <property type="match status" value="1"/>
</dbReference>
<reference evidence="12" key="2">
    <citation type="submission" date="2025-09" db="UniProtKB">
        <authorList>
            <consortium name="Ensembl"/>
        </authorList>
    </citation>
    <scope>IDENTIFICATION</scope>
</reference>
<keyword evidence="6" id="KW-1015">Disulfide bond</keyword>
<dbReference type="InterPro" id="IPR036465">
    <property type="entry name" value="vWFA_dom_sf"/>
</dbReference>
<evidence type="ECO:0000256" key="3">
    <source>
        <dbReference type="ARBA" id="ARBA00022536"/>
    </source>
</evidence>
<evidence type="ECO:0000259" key="11">
    <source>
        <dbReference type="PROSITE" id="PS50234"/>
    </source>
</evidence>
<evidence type="ECO:0000256" key="7">
    <source>
        <dbReference type="ARBA" id="ARBA00023180"/>
    </source>
</evidence>
<organism evidence="12 13">
    <name type="scientific">Xiphophorus couchianus</name>
    <name type="common">Monterrey platyfish</name>
    <dbReference type="NCBI Taxonomy" id="32473"/>
    <lineage>
        <taxon>Eukaryota</taxon>
        <taxon>Metazoa</taxon>
        <taxon>Chordata</taxon>
        <taxon>Craniata</taxon>
        <taxon>Vertebrata</taxon>
        <taxon>Euteleostomi</taxon>
        <taxon>Actinopterygii</taxon>
        <taxon>Neopterygii</taxon>
        <taxon>Teleostei</taxon>
        <taxon>Neoteleostei</taxon>
        <taxon>Acanthomorphata</taxon>
        <taxon>Ovalentaria</taxon>
        <taxon>Atherinomorphae</taxon>
        <taxon>Cyprinodontiformes</taxon>
        <taxon>Poeciliidae</taxon>
        <taxon>Poeciliinae</taxon>
        <taxon>Xiphophorus</taxon>
    </lineage>
</organism>
<keyword evidence="5" id="KW-0677">Repeat</keyword>
<feature type="domain" description="VWFA" evidence="11">
    <location>
        <begin position="16"/>
        <end position="191"/>
    </location>
</feature>
<evidence type="ECO:0000313" key="13">
    <source>
        <dbReference type="Proteomes" id="UP000261380"/>
    </source>
</evidence>
<dbReference type="Pfam" id="PF14670">
    <property type="entry name" value="FXa_inhibition"/>
    <property type="match status" value="1"/>
</dbReference>
<dbReference type="PANTHER" id="PTHR24020:SF16">
    <property type="entry name" value="CARTILAGE MATRIX PROTEIN"/>
    <property type="match status" value="1"/>
</dbReference>
<dbReference type="Gene3D" id="3.40.50.410">
    <property type="entry name" value="von Willebrand factor, type A domain"/>
    <property type="match status" value="2"/>
</dbReference>
<dbReference type="Ensembl" id="ENSXCOT00000027314.1">
    <property type="protein sequence ID" value="ENSXCOP00000026981.1"/>
    <property type="gene ID" value="ENSXCOG00000020154.1"/>
</dbReference>
<dbReference type="SMART" id="SM00179">
    <property type="entry name" value="EGF_CA"/>
    <property type="match status" value="1"/>
</dbReference>
<evidence type="ECO:0000256" key="10">
    <source>
        <dbReference type="ARBA" id="ARBA00093674"/>
    </source>
</evidence>
<keyword evidence="7" id="KW-0325">Glycoprotein</keyword>
<evidence type="ECO:0000256" key="4">
    <source>
        <dbReference type="ARBA" id="ARBA00022729"/>
    </source>
</evidence>
<proteinExistence type="predicted"/>
<keyword evidence="2" id="KW-0964">Secreted</keyword>
<evidence type="ECO:0000313" key="12">
    <source>
        <dbReference type="Ensembl" id="ENSXCOP00000026981.1"/>
    </source>
</evidence>
<dbReference type="GO" id="GO:0005509">
    <property type="term" value="F:calcium ion binding"/>
    <property type="evidence" value="ECO:0007669"/>
    <property type="project" value="InterPro"/>
</dbReference>
<dbReference type="SMART" id="SM00327">
    <property type="entry name" value="VWA"/>
    <property type="match status" value="2"/>
</dbReference>
<evidence type="ECO:0000256" key="9">
    <source>
        <dbReference type="ARBA" id="ARBA00093641"/>
    </source>
</evidence>
<dbReference type="GO" id="GO:0051216">
    <property type="term" value="P:cartilage development"/>
    <property type="evidence" value="ECO:0007669"/>
    <property type="project" value="Ensembl"/>
</dbReference>
<evidence type="ECO:0000256" key="8">
    <source>
        <dbReference type="ARBA" id="ARBA00093320"/>
    </source>
</evidence>
<dbReference type="GeneTree" id="ENSGT00940000159638"/>
<evidence type="ECO:0000256" key="5">
    <source>
        <dbReference type="ARBA" id="ARBA00022737"/>
    </source>
</evidence>
<dbReference type="Proteomes" id="UP000261380">
    <property type="component" value="Unplaced"/>
</dbReference>
<keyword evidence="3" id="KW-0245">EGF-like domain</keyword>
<dbReference type="SMART" id="SM01279">
    <property type="entry name" value="Matrilin_ccoil"/>
    <property type="match status" value="1"/>
</dbReference>
<dbReference type="GO" id="GO:0005576">
    <property type="term" value="C:extracellular region"/>
    <property type="evidence" value="ECO:0007669"/>
    <property type="project" value="UniProtKB-SubCell"/>
</dbReference>
<comment type="subcellular location">
    <subcellularLocation>
        <location evidence="1">Secreted</location>
    </subcellularLocation>
</comment>
<dbReference type="FunFam" id="3.40.50.410:FF:000018">
    <property type="entry name" value="Matrilin 1"/>
    <property type="match status" value="1"/>
</dbReference>